<evidence type="ECO:0000256" key="1">
    <source>
        <dbReference type="SAM" id="Coils"/>
    </source>
</evidence>
<dbReference type="Proteomes" id="UP001642484">
    <property type="component" value="Unassembled WGS sequence"/>
</dbReference>
<evidence type="ECO:0000313" key="3">
    <source>
        <dbReference type="EMBL" id="CAK9020799.1"/>
    </source>
</evidence>
<evidence type="ECO:0000313" key="4">
    <source>
        <dbReference type="Proteomes" id="UP001642484"/>
    </source>
</evidence>
<feature type="coiled-coil region" evidence="1">
    <location>
        <begin position="99"/>
        <end position="149"/>
    </location>
</feature>
<reference evidence="3 4" key="1">
    <citation type="submission" date="2024-02" db="EMBL/GenBank/DDBJ databases">
        <authorList>
            <person name="Chen Y."/>
            <person name="Shah S."/>
            <person name="Dougan E. K."/>
            <person name="Thang M."/>
            <person name="Chan C."/>
        </authorList>
    </citation>
    <scope>NUCLEOTIDE SEQUENCE [LARGE SCALE GENOMIC DNA]</scope>
</reference>
<comment type="caution">
    <text evidence="3">The sequence shown here is derived from an EMBL/GenBank/DDBJ whole genome shotgun (WGS) entry which is preliminary data.</text>
</comment>
<dbReference type="EMBL" id="CAXAMN010007213">
    <property type="protein sequence ID" value="CAK9020799.1"/>
    <property type="molecule type" value="Genomic_DNA"/>
</dbReference>
<proteinExistence type="predicted"/>
<protein>
    <submittedName>
        <fullName evidence="3">Uncharacterized protein</fullName>
    </submittedName>
</protein>
<accession>A0ABP0K3R8</accession>
<gene>
    <name evidence="2" type="ORF">CCMP2556_LOCUS14175</name>
    <name evidence="3" type="ORF">CCMP2556_LOCUS14184</name>
</gene>
<sequence>MGSFLWLLSDTDLQVNTVNGRARTYEQLERAREAALEAGVPKAEVGGLSSPRVRFMPVVHFVYETVKNHHDSVFQREDAALLAVEFSAEEVGQFRELFNTLVQQRDEELEAAAKRAREQPKIGRRLSAVQAAQVLAEAEEAQRLQKERELTLGSVIRRLTHVARVPGSEIVKMMAMMGVKMSATLRQELMDRTAEFSDCPEEGLDFPGFLQLMQWMVGSNFGNINGAAERTVKSQGLMDKNGRLQAGLVFGKFGHMDSVTVRSRRTVQQDTVDLAAIGLET</sequence>
<evidence type="ECO:0000313" key="2">
    <source>
        <dbReference type="EMBL" id="CAK9020774.1"/>
    </source>
</evidence>
<organism evidence="3 4">
    <name type="scientific">Durusdinium trenchii</name>
    <dbReference type="NCBI Taxonomy" id="1381693"/>
    <lineage>
        <taxon>Eukaryota</taxon>
        <taxon>Sar</taxon>
        <taxon>Alveolata</taxon>
        <taxon>Dinophyceae</taxon>
        <taxon>Suessiales</taxon>
        <taxon>Symbiodiniaceae</taxon>
        <taxon>Durusdinium</taxon>
    </lineage>
</organism>
<dbReference type="EMBL" id="CAXAMN010007202">
    <property type="protein sequence ID" value="CAK9020774.1"/>
    <property type="molecule type" value="Genomic_DNA"/>
</dbReference>
<name>A0ABP0K3R8_9DINO</name>
<keyword evidence="4" id="KW-1185">Reference proteome</keyword>
<keyword evidence="1" id="KW-0175">Coiled coil</keyword>